<evidence type="ECO:0000256" key="5">
    <source>
        <dbReference type="ARBA" id="ARBA00022827"/>
    </source>
</evidence>
<accession>A0A7S8C4P2</accession>
<dbReference type="PANTHER" id="PTHR43876:SF7">
    <property type="entry name" value="UBIQUINONE BIOSYNTHESIS MONOOXYGENASE COQ6, MITOCHONDRIAL"/>
    <property type="match status" value="1"/>
</dbReference>
<organism evidence="9 10">
    <name type="scientific">Kaustia mangrovi</name>
    <dbReference type="NCBI Taxonomy" id="2593653"/>
    <lineage>
        <taxon>Bacteria</taxon>
        <taxon>Pseudomonadati</taxon>
        <taxon>Pseudomonadota</taxon>
        <taxon>Alphaproteobacteria</taxon>
        <taxon>Hyphomicrobiales</taxon>
        <taxon>Parvibaculaceae</taxon>
        <taxon>Kaustia</taxon>
    </lineage>
</organism>
<evidence type="ECO:0000256" key="2">
    <source>
        <dbReference type="ARBA" id="ARBA00004749"/>
    </source>
</evidence>
<dbReference type="UniPathway" id="UPA00232"/>
<dbReference type="NCBIfam" id="TIGR01988">
    <property type="entry name" value="Ubi-OHases"/>
    <property type="match status" value="1"/>
</dbReference>
<sequence length="416" mass="44361">MAASPLRYDAIILGAGLVGMAAAVALAGRHARTPLSVALVDARAPEGFATAQADGRASAIAESSRRMLDAMGVWDAIAPNAQPIERIEVLDGRLDETGRPVLLRFEEATFENAPSAHMVENRHLYRTLYDTIAASPSVTLRTGQAASSFAFDGALARIGLADGTELAAPLVVAADGRNSPARQAAGLATVGWSYEQNGLVATVEHERTHGGVAVEQFLPAGPFAILPLPGGHHSSLVWTEKAAEAERLMALDDEGYTRELQRRFGGRLGAVKPVGPRHSYPLAMHVAKDYVAPRLALIGDAAHVLHPLAGLGFNLGLRDVAALAQEVVETARLGLDHGALDTLERYQRWRRFDTLKVAAMTDGLNRLFSNDNPLLRILRDQGLAMVDHIGPLKGFFMRQAAGVEGSQPRLLAGDPV</sequence>
<dbReference type="KEGG" id="kmn:HW532_11910"/>
<keyword evidence="5" id="KW-0274">FAD</keyword>
<name>A0A7S8C4P2_9HYPH</name>
<dbReference type="EMBL" id="CP058214">
    <property type="protein sequence ID" value="QPC43337.1"/>
    <property type="molecule type" value="Genomic_DNA"/>
</dbReference>
<dbReference type="GO" id="GO:0016705">
    <property type="term" value="F:oxidoreductase activity, acting on paired donors, with incorporation or reduction of molecular oxygen"/>
    <property type="evidence" value="ECO:0007669"/>
    <property type="project" value="InterPro"/>
</dbReference>
<feature type="domain" description="FAD-binding" evidence="8">
    <location>
        <begin position="8"/>
        <end position="332"/>
    </location>
</feature>
<dbReference type="AlphaFoldDB" id="A0A7S8C4P2"/>
<protein>
    <submittedName>
        <fullName evidence="9">FAD-dependent monooxygenase</fullName>
    </submittedName>
</protein>
<gene>
    <name evidence="9" type="ORF">HW532_11910</name>
</gene>
<comment type="pathway">
    <text evidence="2">Cofactor biosynthesis; ubiquinone biosynthesis.</text>
</comment>
<dbReference type="Pfam" id="PF01494">
    <property type="entry name" value="FAD_binding_3"/>
    <property type="match status" value="1"/>
</dbReference>
<proteinExistence type="inferred from homology"/>
<dbReference type="GO" id="GO:0004497">
    <property type="term" value="F:monooxygenase activity"/>
    <property type="evidence" value="ECO:0007669"/>
    <property type="project" value="UniProtKB-KW"/>
</dbReference>
<dbReference type="FunFam" id="3.50.50.60:FF:000021">
    <property type="entry name" value="Ubiquinone biosynthesis monooxygenase COQ6"/>
    <property type="match status" value="1"/>
</dbReference>
<keyword evidence="4" id="KW-0285">Flavoprotein</keyword>
<dbReference type="Proteomes" id="UP000593594">
    <property type="component" value="Chromosome"/>
</dbReference>
<comment type="similarity">
    <text evidence="3">Belongs to the UbiH/COQ6 family.</text>
</comment>
<dbReference type="GO" id="GO:0071949">
    <property type="term" value="F:FAD binding"/>
    <property type="evidence" value="ECO:0007669"/>
    <property type="project" value="InterPro"/>
</dbReference>
<dbReference type="SUPFAM" id="SSF51905">
    <property type="entry name" value="FAD/NAD(P)-binding domain"/>
    <property type="match status" value="1"/>
</dbReference>
<keyword evidence="6" id="KW-0560">Oxidoreductase</keyword>
<evidence type="ECO:0000256" key="7">
    <source>
        <dbReference type="ARBA" id="ARBA00023033"/>
    </source>
</evidence>
<dbReference type="InterPro" id="IPR051205">
    <property type="entry name" value="UbiH/COQ6_monooxygenase"/>
</dbReference>
<evidence type="ECO:0000256" key="4">
    <source>
        <dbReference type="ARBA" id="ARBA00022630"/>
    </source>
</evidence>
<dbReference type="InterPro" id="IPR002938">
    <property type="entry name" value="FAD-bd"/>
</dbReference>
<dbReference type="InterPro" id="IPR036188">
    <property type="entry name" value="FAD/NAD-bd_sf"/>
</dbReference>
<dbReference type="PRINTS" id="PR00420">
    <property type="entry name" value="RNGMNOXGNASE"/>
</dbReference>
<keyword evidence="10" id="KW-1185">Reference proteome</keyword>
<evidence type="ECO:0000259" key="8">
    <source>
        <dbReference type="Pfam" id="PF01494"/>
    </source>
</evidence>
<dbReference type="InterPro" id="IPR010971">
    <property type="entry name" value="UbiH/COQ6"/>
</dbReference>
<dbReference type="GO" id="GO:0110142">
    <property type="term" value="C:ubiquinone biosynthesis complex"/>
    <property type="evidence" value="ECO:0007669"/>
    <property type="project" value="UniProtKB-ARBA"/>
</dbReference>
<reference evidence="9 10" key="1">
    <citation type="submission" date="2020-06" db="EMBL/GenBank/DDBJ databases">
        <title>Genome sequence of 2 isolates from Red Sea Mangroves.</title>
        <authorList>
            <person name="Sefrji F."/>
            <person name="Michoud G."/>
            <person name="Merlino G."/>
            <person name="Daffonchio D."/>
        </authorList>
    </citation>
    <scope>NUCLEOTIDE SEQUENCE [LARGE SCALE GENOMIC DNA]</scope>
    <source>
        <strain evidence="9 10">R1DC25</strain>
    </source>
</reference>
<evidence type="ECO:0000313" key="10">
    <source>
        <dbReference type="Proteomes" id="UP000593594"/>
    </source>
</evidence>
<evidence type="ECO:0000256" key="6">
    <source>
        <dbReference type="ARBA" id="ARBA00023002"/>
    </source>
</evidence>
<dbReference type="GO" id="GO:0006744">
    <property type="term" value="P:ubiquinone biosynthetic process"/>
    <property type="evidence" value="ECO:0007669"/>
    <property type="project" value="UniProtKB-UniPathway"/>
</dbReference>
<comment type="cofactor">
    <cofactor evidence="1">
        <name>FAD</name>
        <dbReference type="ChEBI" id="CHEBI:57692"/>
    </cofactor>
</comment>
<dbReference type="PANTHER" id="PTHR43876">
    <property type="entry name" value="UBIQUINONE BIOSYNTHESIS MONOOXYGENASE COQ6, MITOCHONDRIAL"/>
    <property type="match status" value="1"/>
</dbReference>
<evidence type="ECO:0000256" key="3">
    <source>
        <dbReference type="ARBA" id="ARBA00005349"/>
    </source>
</evidence>
<dbReference type="RefSeq" id="WP_213160699.1">
    <property type="nucleotide sequence ID" value="NZ_CP058214.1"/>
</dbReference>
<evidence type="ECO:0000256" key="1">
    <source>
        <dbReference type="ARBA" id="ARBA00001974"/>
    </source>
</evidence>
<keyword evidence="7 9" id="KW-0503">Monooxygenase</keyword>
<evidence type="ECO:0000313" key="9">
    <source>
        <dbReference type="EMBL" id="QPC43337.1"/>
    </source>
</evidence>
<dbReference type="Gene3D" id="3.50.50.60">
    <property type="entry name" value="FAD/NAD(P)-binding domain"/>
    <property type="match status" value="2"/>
</dbReference>